<dbReference type="InterPro" id="IPR033479">
    <property type="entry name" value="dCache_1"/>
</dbReference>
<dbReference type="STRING" id="1511.CLOST_2437"/>
<evidence type="ECO:0000256" key="4">
    <source>
        <dbReference type="ARBA" id="ARBA00022692"/>
    </source>
</evidence>
<dbReference type="Pfam" id="PF00015">
    <property type="entry name" value="MCPsignal"/>
    <property type="match status" value="1"/>
</dbReference>
<keyword evidence="2" id="KW-1003">Cell membrane</keyword>
<keyword evidence="4 10" id="KW-0812">Transmembrane</keyword>
<dbReference type="InterPro" id="IPR004089">
    <property type="entry name" value="MCPsignal_dom"/>
</dbReference>
<evidence type="ECO:0000256" key="3">
    <source>
        <dbReference type="ARBA" id="ARBA00022500"/>
    </source>
</evidence>
<feature type="domain" description="Methyl-accepting transducer" evidence="11">
    <location>
        <begin position="381"/>
        <end position="638"/>
    </location>
</feature>
<organism evidence="13 14">
    <name type="scientific">Acetoanaerobium sticklandii (strain ATCC 12662 / DSM 519 / JCM 1433 / CCUG 9281 / NCIMB 10654 / HF)</name>
    <name type="common">Clostridium sticklandii</name>
    <dbReference type="NCBI Taxonomy" id="499177"/>
    <lineage>
        <taxon>Bacteria</taxon>
        <taxon>Bacillati</taxon>
        <taxon>Bacillota</taxon>
        <taxon>Clostridia</taxon>
        <taxon>Peptostreptococcales</taxon>
        <taxon>Filifactoraceae</taxon>
        <taxon>Acetoanaerobium</taxon>
    </lineage>
</organism>
<dbReference type="PROSITE" id="PS50111">
    <property type="entry name" value="CHEMOTAXIS_TRANSDUC_2"/>
    <property type="match status" value="1"/>
</dbReference>
<dbReference type="PANTHER" id="PTHR32089">
    <property type="entry name" value="METHYL-ACCEPTING CHEMOTAXIS PROTEIN MCPB"/>
    <property type="match status" value="1"/>
</dbReference>
<evidence type="ECO:0000256" key="1">
    <source>
        <dbReference type="ARBA" id="ARBA00004651"/>
    </source>
</evidence>
<dbReference type="Pfam" id="PF02743">
    <property type="entry name" value="dCache_1"/>
    <property type="match status" value="1"/>
</dbReference>
<dbReference type="PANTHER" id="PTHR32089:SF112">
    <property type="entry name" value="LYSOZYME-LIKE PROTEIN-RELATED"/>
    <property type="match status" value="1"/>
</dbReference>
<comment type="subcellular location">
    <subcellularLocation>
        <location evidence="1">Cell membrane</location>
        <topology evidence="1">Multi-pass membrane protein</topology>
    </subcellularLocation>
</comment>
<dbReference type="GO" id="GO:0005886">
    <property type="term" value="C:plasma membrane"/>
    <property type="evidence" value="ECO:0007669"/>
    <property type="project" value="UniProtKB-SubCell"/>
</dbReference>
<keyword evidence="3" id="KW-0145">Chemotaxis</keyword>
<accession>E3PVA0</accession>
<evidence type="ECO:0000313" key="14">
    <source>
        <dbReference type="Proteomes" id="UP000007041"/>
    </source>
</evidence>
<keyword evidence="7 9" id="KW-0807">Transducer</keyword>
<proteinExistence type="inferred from homology"/>
<dbReference type="PROSITE" id="PS50885">
    <property type="entry name" value="HAMP"/>
    <property type="match status" value="1"/>
</dbReference>
<dbReference type="Gene3D" id="1.10.287.950">
    <property type="entry name" value="Methyl-accepting chemotaxis protein"/>
    <property type="match status" value="1"/>
</dbReference>
<dbReference type="Gene3D" id="3.30.450.20">
    <property type="entry name" value="PAS domain"/>
    <property type="match status" value="1"/>
</dbReference>
<dbReference type="SUPFAM" id="SSF58104">
    <property type="entry name" value="Methyl-accepting chemotaxis protein (MCP) signaling domain"/>
    <property type="match status" value="1"/>
</dbReference>
<evidence type="ECO:0000256" key="6">
    <source>
        <dbReference type="ARBA" id="ARBA00023136"/>
    </source>
</evidence>
<keyword evidence="6 10" id="KW-0472">Membrane</keyword>
<name>E3PVA0_ACESD</name>
<dbReference type="EMBL" id="FP565809">
    <property type="protein sequence ID" value="CBH22553.1"/>
    <property type="molecule type" value="Genomic_DNA"/>
</dbReference>
<dbReference type="GO" id="GO:0007165">
    <property type="term" value="P:signal transduction"/>
    <property type="evidence" value="ECO:0007669"/>
    <property type="project" value="UniProtKB-KW"/>
</dbReference>
<evidence type="ECO:0000256" key="7">
    <source>
        <dbReference type="ARBA" id="ARBA00023224"/>
    </source>
</evidence>
<evidence type="ECO:0000313" key="13">
    <source>
        <dbReference type="EMBL" id="CBH22553.1"/>
    </source>
</evidence>
<keyword evidence="14" id="KW-1185">Reference proteome</keyword>
<dbReference type="KEGG" id="cst:CLOST_2437"/>
<dbReference type="CDD" id="cd12912">
    <property type="entry name" value="PDC2_MCP_like"/>
    <property type="match status" value="1"/>
</dbReference>
<dbReference type="AlphaFoldDB" id="E3PVA0"/>
<dbReference type="Proteomes" id="UP000007041">
    <property type="component" value="Chromosome"/>
</dbReference>
<dbReference type="eggNOG" id="COG0840">
    <property type="taxonomic scope" value="Bacteria"/>
</dbReference>
<dbReference type="CDD" id="cd12914">
    <property type="entry name" value="PDC1_DGC_like"/>
    <property type="match status" value="1"/>
</dbReference>
<evidence type="ECO:0000256" key="10">
    <source>
        <dbReference type="SAM" id="Phobius"/>
    </source>
</evidence>
<gene>
    <name evidence="13" type="ordered locus">CLOST_2437</name>
</gene>
<comment type="similarity">
    <text evidence="8">Belongs to the methyl-accepting chemotaxis (MCP) protein family.</text>
</comment>
<keyword evidence="5 10" id="KW-1133">Transmembrane helix</keyword>
<evidence type="ECO:0000259" key="11">
    <source>
        <dbReference type="PROSITE" id="PS50111"/>
    </source>
</evidence>
<evidence type="ECO:0000256" key="5">
    <source>
        <dbReference type="ARBA" id="ARBA00022989"/>
    </source>
</evidence>
<protein>
    <submittedName>
        <fullName evidence="13">Methyl-accepting chemotaxis sensory transducer</fullName>
    </submittedName>
</protein>
<dbReference type="SMART" id="SM00283">
    <property type="entry name" value="MA"/>
    <property type="match status" value="1"/>
</dbReference>
<feature type="transmembrane region" description="Helical" evidence="10">
    <location>
        <begin position="283"/>
        <end position="303"/>
    </location>
</feature>
<sequence length="667" mass="71941">MRFDLSKKIALSVAILIILVASGLGISAFKLSSDSLTSQTEKSLLDTTDINSIRIKDAVAARLNLLQELANRARTQTMDISIQRESLKSDIERLGYLDFAVVTPDGTATYILGENTADLSDRDYVKKALSGEANLSDVIISKVTGEAVLMYAVPIKVEDKVVGALLGRRDGNALSELTDTMGFGENGYAYIMNTDGTTVAHPNRENVMNQVNPIEAAKENKAFSSLAELLTKVLEDSHGIGTYEYEGKTWYSAYTAIDGTNWILIQNADKAEVLEGLSALTKLILITTFFCLLLGVVFAFLLGKSIAKPIKGLSEDILKISNYDLSINDTSNINKYIKNTDEVGIIASSLSEMQKNLIDLIQNINESAQNVASSSEELTATSQQSATAAEEVARTIEEIANGASDQASETEKGAYNVDELGNLINSDISLIENLNQSAQTVEALKNQGFEVLSELTEKTNSVSLSAKEIQEVINTTNTNAQSISAASEMIQNIADQTNLLALNAAIEAARAGEAGRGFAVVADEIRKLAEQSTNFTSEISNIINSLTSQTDFAVSKIQEVGHIVDMQNESLQKTNTQFDGIAKAIDNVKTIVDHLNKSSATMNVKKDQIIAIIENLSAISEENAASTQEASASVEEQTAAMEQIADASESLAKLAQQMQESISIFKY</sequence>
<reference evidence="14" key="1">
    <citation type="journal article" date="2010" name="BMC Genomics">
        <title>Clostridium sticklandii, a specialist in amino acid degradation:revisiting its metabolism through its genome sequence.</title>
        <authorList>
            <person name="Fonknechten N."/>
            <person name="Chaussonnerie S."/>
            <person name="Tricot S."/>
            <person name="Lajus A."/>
            <person name="Andreesen J.R."/>
            <person name="Perchat N."/>
            <person name="Pelletier E."/>
            <person name="Gouyvenoux M."/>
            <person name="Barbe V."/>
            <person name="Salanoubat M."/>
            <person name="Le Paslier D."/>
            <person name="Weissenbach J."/>
            <person name="Cohen G.N."/>
            <person name="Kreimeyer A."/>
        </authorList>
    </citation>
    <scope>NUCLEOTIDE SEQUENCE [LARGE SCALE GENOMIC DNA]</scope>
    <source>
        <strain evidence="14">ATCC 12662 / DSM 519 / JCM 1433 / CCUG 9281 / NCIMB 10654 / HF</strain>
    </source>
</reference>
<dbReference type="BioCyc" id="CSTI499177:GJE9-2531-MONOMER"/>
<feature type="domain" description="HAMP" evidence="12">
    <location>
        <begin position="304"/>
        <end position="362"/>
    </location>
</feature>
<evidence type="ECO:0000256" key="8">
    <source>
        <dbReference type="ARBA" id="ARBA00029447"/>
    </source>
</evidence>
<dbReference type="GO" id="GO:0006935">
    <property type="term" value="P:chemotaxis"/>
    <property type="evidence" value="ECO:0007669"/>
    <property type="project" value="UniProtKB-KW"/>
</dbReference>
<dbReference type="InterPro" id="IPR003660">
    <property type="entry name" value="HAMP_dom"/>
</dbReference>
<evidence type="ECO:0000256" key="9">
    <source>
        <dbReference type="PROSITE-ProRule" id="PRU00284"/>
    </source>
</evidence>
<evidence type="ECO:0000259" key="12">
    <source>
        <dbReference type="PROSITE" id="PS50885"/>
    </source>
</evidence>
<evidence type="ECO:0000256" key="2">
    <source>
        <dbReference type="ARBA" id="ARBA00022475"/>
    </source>
</evidence>
<dbReference type="HOGENOM" id="CLU_000445_107_19_9"/>